<feature type="transmembrane region" description="Helical" evidence="9">
    <location>
        <begin position="378"/>
        <end position="399"/>
    </location>
</feature>
<keyword evidence="11" id="KW-1185">Reference proteome</keyword>
<dbReference type="GO" id="GO:0015606">
    <property type="term" value="F:spermidine transmembrane transporter activity"/>
    <property type="evidence" value="ECO:0007669"/>
    <property type="project" value="TreeGrafter"/>
</dbReference>
<dbReference type="GO" id="GO:0015204">
    <property type="term" value="F:urea transmembrane transporter activity"/>
    <property type="evidence" value="ECO:0007669"/>
    <property type="project" value="InterPro"/>
</dbReference>
<evidence type="ECO:0000256" key="6">
    <source>
        <dbReference type="ARBA" id="ARBA00023136"/>
    </source>
</evidence>
<evidence type="ECO:0000256" key="7">
    <source>
        <dbReference type="RuleBase" id="RU362091"/>
    </source>
</evidence>
<proteinExistence type="inferred from homology"/>
<evidence type="ECO:0000313" key="10">
    <source>
        <dbReference type="EMBL" id="KAF2418687.1"/>
    </source>
</evidence>
<dbReference type="PANTHER" id="PTHR46154">
    <property type="match status" value="1"/>
</dbReference>
<feature type="transmembrane region" description="Helical" evidence="9">
    <location>
        <begin position="467"/>
        <end position="487"/>
    </location>
</feature>
<evidence type="ECO:0000256" key="3">
    <source>
        <dbReference type="ARBA" id="ARBA00022448"/>
    </source>
</evidence>
<evidence type="ECO:0000256" key="2">
    <source>
        <dbReference type="ARBA" id="ARBA00006434"/>
    </source>
</evidence>
<sequence>MADTVAAIPLSQGAGYGVVIGLGALFALGMILVTTIMKKRGNVENTEEFTDLLIWNLSAVAKRSLGTGLTAAGVTSSWTWSTTLLSSCSVAYTYGVAGSFFYAACNSTQIMVFSNLAIQCKRKAPNARTFLEIIRVRYGTTAHFSFMFFSLASNILVVSSILIGGAAAINSLTGMSVYASLWLLPVGVAAYTMRGGLRATILTDYIHTAIILIVVLTFWFKVYASGNQIGSPGKMWDLLIEAAKRNNYSAPTRDGSYLTIRSLGALKFAILSILEYTGVVFLDNSFHQKGIAADPASAVPGYVLGGLAWYAMPFTLATTMGILAVALENTPAFPTFPRRMNASEVGAGLVLPYAAQTIAGSGGAGAVLVLMFMSCTSAISSVLIGTSTVLSYDVYKTYINPKATDTQVLRAGHWCVAGFAIFMAAFASMLHGVKIDLGFIYNMTGIFTGSALPALVATFFSSRQGALAATASIWTGFFAAVITWLTLAKRFSGEVTIASVGAIDPCMYGCIAGIGAAAVVTGVISIFHNERYGWETLGAIRLVDDGGNEKDVAYEDPTYDPERLRKAAYAARAITLVLFLALFIIWPLSLYGTAYKFSKKFFTGWIIVSLLWAFFSFFSVTVYPIIEGRHLILLWIKALFGKGPSGERSDEFDHHQHRQKYDNSGEASADQSVHKIIEPVVKEGGKSF</sequence>
<dbReference type="InterPro" id="IPR038377">
    <property type="entry name" value="Na/Glc_symporter_sf"/>
</dbReference>
<dbReference type="EMBL" id="MU007126">
    <property type="protein sequence ID" value="KAF2418687.1"/>
    <property type="molecule type" value="Genomic_DNA"/>
</dbReference>
<feature type="compositionally biased region" description="Basic and acidic residues" evidence="8">
    <location>
        <begin position="647"/>
        <end position="663"/>
    </location>
</feature>
<comment type="caution">
    <text evidence="10">The sequence shown here is derived from an EMBL/GenBank/DDBJ whole genome shotgun (WGS) entry which is preliminary data.</text>
</comment>
<evidence type="ECO:0000256" key="8">
    <source>
        <dbReference type="SAM" id="MobiDB-lite"/>
    </source>
</evidence>
<evidence type="ECO:0000256" key="5">
    <source>
        <dbReference type="ARBA" id="ARBA00022989"/>
    </source>
</evidence>
<dbReference type="GO" id="GO:0015489">
    <property type="term" value="F:putrescine transmembrane transporter activity"/>
    <property type="evidence" value="ECO:0007669"/>
    <property type="project" value="TreeGrafter"/>
</dbReference>
<name>A0A9P4NF72_9PEZI</name>
<feature type="region of interest" description="Disordered" evidence="8">
    <location>
        <begin position="647"/>
        <end position="674"/>
    </location>
</feature>
<dbReference type="InterPro" id="IPR031155">
    <property type="entry name" value="DUR"/>
</dbReference>
<feature type="transmembrane region" description="Helical" evidence="9">
    <location>
        <begin position="144"/>
        <end position="169"/>
    </location>
</feature>
<dbReference type="NCBIfam" id="TIGR00813">
    <property type="entry name" value="sss"/>
    <property type="match status" value="1"/>
</dbReference>
<feature type="transmembrane region" description="Helical" evidence="9">
    <location>
        <begin position="411"/>
        <end position="433"/>
    </location>
</feature>
<evidence type="ECO:0000256" key="9">
    <source>
        <dbReference type="SAM" id="Phobius"/>
    </source>
</evidence>
<comment type="similarity">
    <text evidence="2 7">Belongs to the sodium:solute symporter (SSF) (TC 2.A.21) family.</text>
</comment>
<dbReference type="CDD" id="cd11476">
    <property type="entry name" value="SLC5sbd_DUR3"/>
    <property type="match status" value="1"/>
</dbReference>
<feature type="transmembrane region" description="Helical" evidence="9">
    <location>
        <begin position="602"/>
        <end position="626"/>
    </location>
</feature>
<comment type="subcellular location">
    <subcellularLocation>
        <location evidence="1">Membrane</location>
        <topology evidence="1">Multi-pass membrane protein</topology>
    </subcellularLocation>
</comment>
<dbReference type="Gene3D" id="1.20.1730.10">
    <property type="entry name" value="Sodium/glucose cotransporter"/>
    <property type="match status" value="1"/>
</dbReference>
<dbReference type="PANTHER" id="PTHR46154:SF4">
    <property type="entry name" value="UREA ACTIVE TRANSPORTER"/>
    <property type="match status" value="1"/>
</dbReference>
<dbReference type="Proteomes" id="UP000800235">
    <property type="component" value="Unassembled WGS sequence"/>
</dbReference>
<dbReference type="PROSITE" id="PS50283">
    <property type="entry name" value="NA_SOLUT_SYMP_3"/>
    <property type="match status" value="1"/>
</dbReference>
<feature type="transmembrane region" description="Helical" evidence="9">
    <location>
        <begin position="175"/>
        <end position="193"/>
    </location>
</feature>
<accession>A0A9P4NF72</accession>
<keyword evidence="4 9" id="KW-0812">Transmembrane</keyword>
<feature type="transmembrane region" description="Helical" evidence="9">
    <location>
        <begin position="439"/>
        <end position="460"/>
    </location>
</feature>
<protein>
    <submittedName>
        <fullName evidence="10">Na+/solute symporter</fullName>
    </submittedName>
</protein>
<keyword evidence="5 9" id="KW-1133">Transmembrane helix</keyword>
<evidence type="ECO:0000256" key="4">
    <source>
        <dbReference type="ARBA" id="ARBA00022692"/>
    </source>
</evidence>
<dbReference type="GO" id="GO:0005886">
    <property type="term" value="C:plasma membrane"/>
    <property type="evidence" value="ECO:0007669"/>
    <property type="project" value="TreeGrafter"/>
</dbReference>
<keyword evidence="3" id="KW-0813">Transport</keyword>
<keyword evidence="6 9" id="KW-0472">Membrane</keyword>
<evidence type="ECO:0000256" key="1">
    <source>
        <dbReference type="ARBA" id="ARBA00004141"/>
    </source>
</evidence>
<feature type="transmembrane region" description="Helical" evidence="9">
    <location>
        <begin position="205"/>
        <end position="224"/>
    </location>
</feature>
<feature type="transmembrane region" description="Helical" evidence="9">
    <location>
        <begin position="507"/>
        <end position="527"/>
    </location>
</feature>
<organism evidence="10 11">
    <name type="scientific">Tothia fuscella</name>
    <dbReference type="NCBI Taxonomy" id="1048955"/>
    <lineage>
        <taxon>Eukaryota</taxon>
        <taxon>Fungi</taxon>
        <taxon>Dikarya</taxon>
        <taxon>Ascomycota</taxon>
        <taxon>Pezizomycotina</taxon>
        <taxon>Dothideomycetes</taxon>
        <taxon>Pleosporomycetidae</taxon>
        <taxon>Venturiales</taxon>
        <taxon>Cylindrosympodiaceae</taxon>
        <taxon>Tothia</taxon>
    </lineage>
</organism>
<gene>
    <name evidence="10" type="ORF">EJ08DRAFT_673470</name>
</gene>
<dbReference type="Pfam" id="PF00474">
    <property type="entry name" value="SSF"/>
    <property type="match status" value="1"/>
</dbReference>
<dbReference type="InterPro" id="IPR001734">
    <property type="entry name" value="Na/solute_symporter"/>
</dbReference>
<dbReference type="OrthoDB" id="6132759at2759"/>
<feature type="transmembrane region" description="Helical" evidence="9">
    <location>
        <begin position="14"/>
        <end position="33"/>
    </location>
</feature>
<feature type="transmembrane region" description="Helical" evidence="9">
    <location>
        <begin position="307"/>
        <end position="327"/>
    </location>
</feature>
<evidence type="ECO:0000313" key="11">
    <source>
        <dbReference type="Proteomes" id="UP000800235"/>
    </source>
</evidence>
<reference evidence="10" key="1">
    <citation type="journal article" date="2020" name="Stud. Mycol.">
        <title>101 Dothideomycetes genomes: a test case for predicting lifestyles and emergence of pathogens.</title>
        <authorList>
            <person name="Haridas S."/>
            <person name="Albert R."/>
            <person name="Binder M."/>
            <person name="Bloem J."/>
            <person name="Labutti K."/>
            <person name="Salamov A."/>
            <person name="Andreopoulos B."/>
            <person name="Baker S."/>
            <person name="Barry K."/>
            <person name="Bills G."/>
            <person name="Bluhm B."/>
            <person name="Cannon C."/>
            <person name="Castanera R."/>
            <person name="Culley D."/>
            <person name="Daum C."/>
            <person name="Ezra D."/>
            <person name="Gonzalez J."/>
            <person name="Henrissat B."/>
            <person name="Kuo A."/>
            <person name="Liang C."/>
            <person name="Lipzen A."/>
            <person name="Lutzoni F."/>
            <person name="Magnuson J."/>
            <person name="Mondo S."/>
            <person name="Nolan M."/>
            <person name="Ohm R."/>
            <person name="Pangilinan J."/>
            <person name="Park H.-J."/>
            <person name="Ramirez L."/>
            <person name="Alfaro M."/>
            <person name="Sun H."/>
            <person name="Tritt A."/>
            <person name="Yoshinaga Y."/>
            <person name="Zwiers L.-H."/>
            <person name="Turgeon B."/>
            <person name="Goodwin S."/>
            <person name="Spatafora J."/>
            <person name="Crous P."/>
            <person name="Grigoriev I."/>
        </authorList>
    </citation>
    <scope>NUCLEOTIDE SEQUENCE</scope>
    <source>
        <strain evidence="10">CBS 130266</strain>
    </source>
</reference>
<feature type="transmembrane region" description="Helical" evidence="9">
    <location>
        <begin position="569"/>
        <end position="590"/>
    </location>
</feature>
<dbReference type="AlphaFoldDB" id="A0A9P4NF72"/>